<reference evidence="9 10" key="1">
    <citation type="journal article" date="2016" name="Int. J. Syst. Evol. Microbiol.">
        <title>Pyruvatibacter mobilis gen. nov., sp. nov., a marine bacterium from the culture broth of Picochlorum sp. 122.</title>
        <authorList>
            <person name="Wang G."/>
            <person name="Tang M."/>
            <person name="Wu H."/>
            <person name="Dai S."/>
            <person name="Li T."/>
            <person name="Chen C."/>
            <person name="He H."/>
            <person name="Fan J."/>
            <person name="Xiang W."/>
            <person name="Li X."/>
        </authorList>
    </citation>
    <scope>NUCLEOTIDE SEQUENCE [LARGE SCALE GENOMIC DNA]</scope>
    <source>
        <strain evidence="9 10">GYP-11</strain>
    </source>
</reference>
<name>A0A845Q8H3_9HYPH</name>
<evidence type="ECO:0000256" key="1">
    <source>
        <dbReference type="ARBA" id="ARBA00004141"/>
    </source>
</evidence>
<organism evidence="9 10">
    <name type="scientific">Pyruvatibacter mobilis</name>
    <dbReference type="NCBI Taxonomy" id="1712261"/>
    <lineage>
        <taxon>Bacteria</taxon>
        <taxon>Pseudomonadati</taxon>
        <taxon>Pseudomonadota</taxon>
        <taxon>Alphaproteobacteria</taxon>
        <taxon>Hyphomicrobiales</taxon>
        <taxon>Parvibaculaceae</taxon>
        <taxon>Pyruvatibacter</taxon>
    </lineage>
</organism>
<proteinExistence type="inferred from homology"/>
<accession>A0A845Q8H3</accession>
<feature type="transmembrane region" description="Helical" evidence="7">
    <location>
        <begin position="55"/>
        <end position="83"/>
    </location>
</feature>
<feature type="domain" description="Cytochrome C biogenesis protein transmembrane" evidence="8">
    <location>
        <begin position="9"/>
        <end position="232"/>
    </location>
</feature>
<dbReference type="Proteomes" id="UP000470384">
    <property type="component" value="Unassembled WGS sequence"/>
</dbReference>
<protein>
    <submittedName>
        <fullName evidence="9">Cytochrome C biogenesis protein CcdA</fullName>
    </submittedName>
</protein>
<comment type="subcellular location">
    <subcellularLocation>
        <location evidence="1">Membrane</location>
        <topology evidence="1">Multi-pass membrane protein</topology>
    </subcellularLocation>
</comment>
<feature type="transmembrane region" description="Helical" evidence="7">
    <location>
        <begin position="145"/>
        <end position="170"/>
    </location>
</feature>
<evidence type="ECO:0000259" key="8">
    <source>
        <dbReference type="Pfam" id="PF02683"/>
    </source>
</evidence>
<evidence type="ECO:0000313" key="10">
    <source>
        <dbReference type="Proteomes" id="UP000470384"/>
    </source>
</evidence>
<feature type="transmembrane region" description="Helical" evidence="7">
    <location>
        <begin position="220"/>
        <end position="246"/>
    </location>
</feature>
<keyword evidence="3 7" id="KW-0812">Transmembrane</keyword>
<keyword evidence="4" id="KW-0201">Cytochrome c-type biogenesis</keyword>
<dbReference type="EMBL" id="WXYQ01000003">
    <property type="protein sequence ID" value="NBG94747.1"/>
    <property type="molecule type" value="Genomic_DNA"/>
</dbReference>
<gene>
    <name evidence="9" type="ORF">GTQ45_03270</name>
</gene>
<keyword evidence="10" id="KW-1185">Reference proteome</keyword>
<comment type="similarity">
    <text evidence="2">Belongs to the DsbD family.</text>
</comment>
<feature type="transmembrane region" description="Helical" evidence="7">
    <location>
        <begin position="176"/>
        <end position="199"/>
    </location>
</feature>
<evidence type="ECO:0000256" key="5">
    <source>
        <dbReference type="ARBA" id="ARBA00022989"/>
    </source>
</evidence>
<dbReference type="RefSeq" id="WP_027842099.1">
    <property type="nucleotide sequence ID" value="NZ_BMHN01000001.1"/>
</dbReference>
<feature type="transmembrane region" description="Helical" evidence="7">
    <location>
        <begin position="6"/>
        <end position="34"/>
    </location>
</feature>
<evidence type="ECO:0000256" key="6">
    <source>
        <dbReference type="ARBA" id="ARBA00023136"/>
    </source>
</evidence>
<evidence type="ECO:0000313" key="9">
    <source>
        <dbReference type="EMBL" id="NBG94747.1"/>
    </source>
</evidence>
<dbReference type="Pfam" id="PF02683">
    <property type="entry name" value="DsbD_TM"/>
    <property type="match status" value="1"/>
</dbReference>
<evidence type="ECO:0000256" key="3">
    <source>
        <dbReference type="ARBA" id="ARBA00022692"/>
    </source>
</evidence>
<dbReference type="GO" id="GO:0016020">
    <property type="term" value="C:membrane"/>
    <property type="evidence" value="ECO:0007669"/>
    <property type="project" value="UniProtKB-SubCell"/>
</dbReference>
<evidence type="ECO:0000256" key="7">
    <source>
        <dbReference type="SAM" id="Phobius"/>
    </source>
</evidence>
<evidence type="ECO:0000256" key="4">
    <source>
        <dbReference type="ARBA" id="ARBA00022748"/>
    </source>
</evidence>
<dbReference type="GeneID" id="300655616"/>
<dbReference type="InterPro" id="IPR051790">
    <property type="entry name" value="Cytochrome_c-biogenesis_DsbD"/>
</dbReference>
<keyword evidence="6 7" id="KW-0472">Membrane</keyword>
<dbReference type="PANTHER" id="PTHR31272">
    <property type="entry name" value="CYTOCHROME C-TYPE BIOGENESIS PROTEIN HI_1454-RELATED"/>
    <property type="match status" value="1"/>
</dbReference>
<keyword evidence="5 7" id="KW-1133">Transmembrane helix</keyword>
<evidence type="ECO:0000256" key="2">
    <source>
        <dbReference type="ARBA" id="ARBA00006143"/>
    </source>
</evidence>
<dbReference type="AlphaFoldDB" id="A0A845Q8H3"/>
<comment type="caution">
    <text evidence="9">The sequence shown here is derived from an EMBL/GenBank/DDBJ whole genome shotgun (WGS) entry which is preliminary data.</text>
</comment>
<dbReference type="InterPro" id="IPR003834">
    <property type="entry name" value="Cyt_c_assmbl_TM_dom"/>
</dbReference>
<dbReference type="OrthoDB" id="9803065at2"/>
<feature type="transmembrane region" description="Helical" evidence="7">
    <location>
        <begin position="89"/>
        <end position="111"/>
    </location>
</feature>
<dbReference type="GO" id="GO:0017004">
    <property type="term" value="P:cytochrome complex assembly"/>
    <property type="evidence" value="ECO:0007669"/>
    <property type="project" value="UniProtKB-KW"/>
</dbReference>
<dbReference type="PANTHER" id="PTHR31272:SF4">
    <property type="entry name" value="CYTOCHROME C-TYPE BIOGENESIS PROTEIN HI_1454-RELATED"/>
    <property type="match status" value="1"/>
</dbReference>
<sequence length="256" mass="26902">MDTGSISYFAAFLGGLISFLSPCVLPLVPAYLSYMAGTTFEALSSEDEDVTRRALVGSFGFVLGFSTVFVALGATASAISPLILANKVVIGYVAGSVIIILGLHYMGLFRIRLLDREMRLMPATLGPSGSDDASPSPVMQALAPYGIGLAFGFGWTPCIGPILATILSIAASRDDLGYGVSLLSVYSMGLGLPFILAALGIRSFLAFSARFKRHMHKVEIAAGVLLVGTGLLIFFGSLETIAYWLIDAFPGLAKLG</sequence>